<evidence type="ECO:0000256" key="4">
    <source>
        <dbReference type="ARBA" id="ARBA00022692"/>
    </source>
</evidence>
<evidence type="ECO:0000256" key="1">
    <source>
        <dbReference type="ARBA" id="ARBA00004571"/>
    </source>
</evidence>
<dbReference type="EMBL" id="FAXN01000055">
    <property type="protein sequence ID" value="CUV65961.1"/>
    <property type="molecule type" value="Genomic_DNA"/>
</dbReference>
<sequence length="405" mass="43838">MKKGIGLSIVASTIVMAAGYKIPEQSINSTALSAAYIANTSGADTAYYNPAAMSFMDDKYYLEGGITLAHLPSIEFTSDANPAMNGKSKVENIPIPYGHFVAKPYGNWRWGVSLTAPGGLSKRWDTAYQRASAEEFTLRIVELSPSFSYKLSDNFSLGGGVRLVYSDGVVKSTYTVSRDMEGDTLAAGYNLAMLYKLPNDINLAATYRSKVNLNEKGNAKLYSGTTLVYNGGASVEIPLPATLTIGASKTWNDKLTVEVDWERAYWSSYKELDFEYDSAIPAPLVPYFDNPVAKNWKDSDTYRLGITYKMDDALTLMGGYSKGDSPVPNNTIGFELPDSDATYYSAGFKYKQNENLSWGAALLYADKDSLHIPAGSGNPNAVINAGGTFDKGGAILATVGASYEF</sequence>
<dbReference type="PANTHER" id="PTHR35093">
    <property type="entry name" value="OUTER MEMBRANE PROTEIN NMB0088-RELATED"/>
    <property type="match status" value="1"/>
</dbReference>
<dbReference type="Pfam" id="PF03349">
    <property type="entry name" value="Toluene_X"/>
    <property type="match status" value="1"/>
</dbReference>
<gene>
    <name evidence="8" type="ORF">BN3087_530008</name>
</gene>
<organism evidence="8">
    <name type="scientific">Sulfurovum sp. enrichment culture clone C5</name>
    <dbReference type="NCBI Taxonomy" id="497650"/>
    <lineage>
        <taxon>Bacteria</taxon>
        <taxon>Pseudomonadati</taxon>
        <taxon>Campylobacterota</taxon>
        <taxon>Epsilonproteobacteria</taxon>
        <taxon>Campylobacterales</taxon>
        <taxon>Sulfurovaceae</taxon>
        <taxon>Sulfurovum</taxon>
        <taxon>environmental samples</taxon>
    </lineage>
</organism>
<keyword evidence="7" id="KW-0998">Cell outer membrane</keyword>
<keyword evidence="4" id="KW-0812">Transmembrane</keyword>
<evidence type="ECO:0000256" key="6">
    <source>
        <dbReference type="ARBA" id="ARBA00023136"/>
    </source>
</evidence>
<dbReference type="Gene3D" id="2.40.160.60">
    <property type="entry name" value="Outer membrane protein transport protein (OMPP1/FadL/TodX)"/>
    <property type="match status" value="1"/>
</dbReference>
<evidence type="ECO:0000256" key="7">
    <source>
        <dbReference type="ARBA" id="ARBA00023237"/>
    </source>
</evidence>
<evidence type="ECO:0000256" key="5">
    <source>
        <dbReference type="ARBA" id="ARBA00022729"/>
    </source>
</evidence>
<keyword evidence="6" id="KW-0472">Membrane</keyword>
<evidence type="ECO:0000256" key="2">
    <source>
        <dbReference type="ARBA" id="ARBA00008163"/>
    </source>
</evidence>
<dbReference type="InterPro" id="IPR005017">
    <property type="entry name" value="OMPP1/FadL/TodX"/>
</dbReference>
<evidence type="ECO:0000256" key="3">
    <source>
        <dbReference type="ARBA" id="ARBA00022452"/>
    </source>
</evidence>
<accession>A0A0S4XPE4</accession>
<dbReference type="SUPFAM" id="SSF56935">
    <property type="entry name" value="Porins"/>
    <property type="match status" value="1"/>
</dbReference>
<keyword evidence="3" id="KW-1134">Transmembrane beta strand</keyword>
<dbReference type="PANTHER" id="PTHR35093:SF8">
    <property type="entry name" value="OUTER MEMBRANE PROTEIN NMB0088-RELATED"/>
    <property type="match status" value="1"/>
</dbReference>
<dbReference type="AlphaFoldDB" id="A0A0S4XPE4"/>
<name>A0A0S4XPE4_9BACT</name>
<dbReference type="GO" id="GO:0015483">
    <property type="term" value="F:long-chain fatty acid transporting porin activity"/>
    <property type="evidence" value="ECO:0007669"/>
    <property type="project" value="TreeGrafter"/>
</dbReference>
<comment type="subcellular location">
    <subcellularLocation>
        <location evidence="1">Cell outer membrane</location>
        <topology evidence="1">Multi-pass membrane protein</topology>
    </subcellularLocation>
</comment>
<evidence type="ECO:0000313" key="8">
    <source>
        <dbReference type="EMBL" id="CUV65961.1"/>
    </source>
</evidence>
<comment type="similarity">
    <text evidence="2">Belongs to the OmpP1/FadL family.</text>
</comment>
<reference evidence="8" key="1">
    <citation type="submission" date="2015-11" db="EMBL/GenBank/DDBJ databases">
        <authorList>
            <person name="Zhang Y."/>
            <person name="Guo Z."/>
        </authorList>
    </citation>
    <scope>NUCLEOTIDE SEQUENCE</scope>
    <source>
        <strain evidence="8">BN30871</strain>
    </source>
</reference>
<keyword evidence="5" id="KW-0732">Signal</keyword>
<proteinExistence type="inferred from homology"/>
<protein>
    <submittedName>
        <fullName evidence="8">Putative Long-chain fatty acid transport protein</fullName>
    </submittedName>
</protein>
<dbReference type="GO" id="GO:0009279">
    <property type="term" value="C:cell outer membrane"/>
    <property type="evidence" value="ECO:0007669"/>
    <property type="project" value="UniProtKB-SubCell"/>
</dbReference>